<dbReference type="AlphaFoldDB" id="A0A6H5HE64"/>
<feature type="region of interest" description="Disordered" evidence="9">
    <location>
        <begin position="324"/>
        <end position="343"/>
    </location>
</feature>
<evidence type="ECO:0000256" key="5">
    <source>
        <dbReference type="ARBA" id="ARBA00023053"/>
    </source>
</evidence>
<feature type="transmembrane region" description="Helical" evidence="10">
    <location>
        <begin position="140"/>
        <end position="159"/>
    </location>
</feature>
<dbReference type="OrthoDB" id="196264at2759"/>
<dbReference type="PANTHER" id="PTHR10110">
    <property type="entry name" value="SODIUM/HYDROGEN EXCHANGER"/>
    <property type="match status" value="1"/>
</dbReference>
<dbReference type="Pfam" id="PF00999">
    <property type="entry name" value="Na_H_Exchanger"/>
    <property type="match status" value="1"/>
</dbReference>
<keyword evidence="6" id="KW-0406">Ion transport</keyword>
<evidence type="ECO:0000259" key="12">
    <source>
        <dbReference type="Pfam" id="PF00999"/>
    </source>
</evidence>
<evidence type="ECO:0000313" key="14">
    <source>
        <dbReference type="Proteomes" id="UP000479000"/>
    </source>
</evidence>
<keyword evidence="8" id="KW-0739">Sodium transport</keyword>
<reference evidence="13 14" key="1">
    <citation type="submission" date="2020-02" db="EMBL/GenBank/DDBJ databases">
        <authorList>
            <person name="Ferguson B K."/>
        </authorList>
    </citation>
    <scope>NUCLEOTIDE SEQUENCE [LARGE SCALE GENOMIC DNA]</scope>
</reference>
<dbReference type="GO" id="GO:0015386">
    <property type="term" value="F:potassium:proton antiporter activity"/>
    <property type="evidence" value="ECO:0007669"/>
    <property type="project" value="TreeGrafter"/>
</dbReference>
<feature type="chain" id="PRO_5026085997" description="Cation/H+ exchanger transmembrane domain-containing protein" evidence="11">
    <location>
        <begin position="24"/>
        <end position="361"/>
    </location>
</feature>
<keyword evidence="2" id="KW-0813">Transport</keyword>
<gene>
    <name evidence="13" type="ORF">NTEN_LOCUS16656</name>
</gene>
<dbReference type="GO" id="GO:0005886">
    <property type="term" value="C:plasma membrane"/>
    <property type="evidence" value="ECO:0007669"/>
    <property type="project" value="TreeGrafter"/>
</dbReference>
<dbReference type="InterPro" id="IPR018422">
    <property type="entry name" value="Cation/H_exchanger_CPA1"/>
</dbReference>
<feature type="transmembrane region" description="Helical" evidence="10">
    <location>
        <begin position="114"/>
        <end position="133"/>
    </location>
</feature>
<evidence type="ECO:0000256" key="1">
    <source>
        <dbReference type="ARBA" id="ARBA00004141"/>
    </source>
</evidence>
<organism evidence="13 14">
    <name type="scientific">Nesidiocoris tenuis</name>
    <dbReference type="NCBI Taxonomy" id="355587"/>
    <lineage>
        <taxon>Eukaryota</taxon>
        <taxon>Metazoa</taxon>
        <taxon>Ecdysozoa</taxon>
        <taxon>Arthropoda</taxon>
        <taxon>Hexapoda</taxon>
        <taxon>Insecta</taxon>
        <taxon>Pterygota</taxon>
        <taxon>Neoptera</taxon>
        <taxon>Paraneoptera</taxon>
        <taxon>Hemiptera</taxon>
        <taxon>Heteroptera</taxon>
        <taxon>Panheteroptera</taxon>
        <taxon>Cimicomorpha</taxon>
        <taxon>Miridae</taxon>
        <taxon>Dicyphina</taxon>
        <taxon>Nesidiocoris</taxon>
    </lineage>
</organism>
<accession>A0A6H5HE64</accession>
<keyword evidence="7 10" id="KW-0472">Membrane</keyword>
<evidence type="ECO:0000313" key="13">
    <source>
        <dbReference type="EMBL" id="CAB0011763.1"/>
    </source>
</evidence>
<dbReference type="GO" id="GO:0055037">
    <property type="term" value="C:recycling endosome"/>
    <property type="evidence" value="ECO:0007669"/>
    <property type="project" value="TreeGrafter"/>
</dbReference>
<keyword evidence="4 10" id="KW-1133">Transmembrane helix</keyword>
<dbReference type="GO" id="GO:0098719">
    <property type="term" value="P:sodium ion import across plasma membrane"/>
    <property type="evidence" value="ECO:0007669"/>
    <property type="project" value="TreeGrafter"/>
</dbReference>
<evidence type="ECO:0000256" key="11">
    <source>
        <dbReference type="SAM" id="SignalP"/>
    </source>
</evidence>
<dbReference type="EMBL" id="CADCXU010024267">
    <property type="protein sequence ID" value="CAB0011763.1"/>
    <property type="molecule type" value="Genomic_DNA"/>
</dbReference>
<feature type="transmembrane region" description="Helical" evidence="10">
    <location>
        <begin position="208"/>
        <end position="230"/>
    </location>
</feature>
<proteinExistence type="predicted"/>
<comment type="subcellular location">
    <subcellularLocation>
        <location evidence="1">Membrane</location>
        <topology evidence="1">Multi-pass membrane protein</topology>
    </subcellularLocation>
</comment>
<evidence type="ECO:0000256" key="9">
    <source>
        <dbReference type="SAM" id="MobiDB-lite"/>
    </source>
</evidence>
<evidence type="ECO:0000256" key="7">
    <source>
        <dbReference type="ARBA" id="ARBA00023136"/>
    </source>
</evidence>
<dbReference type="PANTHER" id="PTHR10110:SF187">
    <property type="entry name" value="SODIUM_HYDROGEN EXCHANGER"/>
    <property type="match status" value="1"/>
</dbReference>
<keyword evidence="3 10" id="KW-0812">Transmembrane</keyword>
<evidence type="ECO:0000256" key="3">
    <source>
        <dbReference type="ARBA" id="ARBA00022692"/>
    </source>
</evidence>
<protein>
    <recommendedName>
        <fullName evidence="12">Cation/H+ exchanger transmembrane domain-containing protein</fullName>
    </recommendedName>
</protein>
<dbReference type="GO" id="GO:0051453">
    <property type="term" value="P:regulation of intracellular pH"/>
    <property type="evidence" value="ECO:0007669"/>
    <property type="project" value="TreeGrafter"/>
</dbReference>
<evidence type="ECO:0000256" key="4">
    <source>
        <dbReference type="ARBA" id="ARBA00022989"/>
    </source>
</evidence>
<name>A0A6H5HE64_9HEMI</name>
<evidence type="ECO:0000256" key="6">
    <source>
        <dbReference type="ARBA" id="ARBA00023065"/>
    </source>
</evidence>
<feature type="signal peptide" evidence="11">
    <location>
        <begin position="1"/>
        <end position="23"/>
    </location>
</feature>
<feature type="transmembrane region" description="Helical" evidence="10">
    <location>
        <begin position="42"/>
        <end position="62"/>
    </location>
</feature>
<keyword evidence="5" id="KW-0915">Sodium</keyword>
<sequence length="361" mass="40315">MASVFVCSLWCLVLILIFNGVDSDSPDIELDAKAQLVHKIDSLNILLYTLLLTLTVLTIWLFKHRRLRFLHETGLAVIYGIVSVLFCGIFQAHYTYNNLSKDSRKKTKHLFELLNFLAENFIFSYIGVSMFTFPKHRFDAGFIIAGFLCTTLSRATNIYPLSFLLNLGREPKIPSNFQHMLFFAGLRGAMSFALAIRNTISDARQAMLTTTSLIVIFTVIIQGGSTLQLLSLFRIPTGIEEETEALPYSSHDGDGSTSPRGSGEKAWLAKIWGNFDTNFMKPLLTNARPTLLETLPVSCTPIARVLTTTQQMTQDTLRSDSDLCLHSDQRDSHGRALESRDSDVSMIDTRVSISGSEGKPL</sequence>
<feature type="transmembrane region" description="Helical" evidence="10">
    <location>
        <begin position="179"/>
        <end position="196"/>
    </location>
</feature>
<keyword evidence="14" id="KW-1185">Reference proteome</keyword>
<evidence type="ECO:0000256" key="8">
    <source>
        <dbReference type="ARBA" id="ARBA00023201"/>
    </source>
</evidence>
<evidence type="ECO:0000256" key="10">
    <source>
        <dbReference type="SAM" id="Phobius"/>
    </source>
</evidence>
<dbReference type="GO" id="GO:0015385">
    <property type="term" value="F:sodium:proton antiporter activity"/>
    <property type="evidence" value="ECO:0007669"/>
    <property type="project" value="InterPro"/>
</dbReference>
<feature type="domain" description="Cation/H+ exchanger transmembrane" evidence="12">
    <location>
        <begin position="80"/>
        <end position="230"/>
    </location>
</feature>
<keyword evidence="11" id="KW-0732">Signal</keyword>
<evidence type="ECO:0000256" key="2">
    <source>
        <dbReference type="ARBA" id="ARBA00022448"/>
    </source>
</evidence>
<dbReference type="Proteomes" id="UP000479000">
    <property type="component" value="Unassembled WGS sequence"/>
</dbReference>
<feature type="transmembrane region" description="Helical" evidence="10">
    <location>
        <begin position="74"/>
        <end position="94"/>
    </location>
</feature>
<dbReference type="InterPro" id="IPR006153">
    <property type="entry name" value="Cation/H_exchanger_TM"/>
</dbReference>